<protein>
    <submittedName>
        <fullName evidence="2">Uncharacterized protein</fullName>
    </submittedName>
</protein>
<evidence type="ECO:0000256" key="1">
    <source>
        <dbReference type="SAM" id="MobiDB-lite"/>
    </source>
</evidence>
<dbReference type="RefSeq" id="XP_022481188.1">
    <property type="nucleotide sequence ID" value="XM_022612049.1"/>
</dbReference>
<dbReference type="EMBL" id="MJBS01000003">
    <property type="protein sequence ID" value="OHF04053.1"/>
    <property type="molecule type" value="Genomic_DNA"/>
</dbReference>
<accession>A0A1G4BRR5</accession>
<feature type="region of interest" description="Disordered" evidence="1">
    <location>
        <begin position="56"/>
        <end position="86"/>
    </location>
</feature>
<name>A0A1G4BRR5_9PEZI</name>
<sequence>MSAEGWEWDPVGVVGGDGHLRLSGNGVMSVLGWFDLSGDKTMMWCARNVEVGRVESRESSWRRRNRTKAVGDGNGANSTIQRDRGR</sequence>
<dbReference type="AlphaFoldDB" id="A0A1G4BRR5"/>
<dbReference type="GeneID" id="34553559"/>
<reference evidence="2 3" key="1">
    <citation type="submission" date="2016-09" db="EMBL/GenBank/DDBJ databases">
        <authorList>
            <person name="Capua I."/>
            <person name="De Benedictis P."/>
            <person name="Joannis T."/>
            <person name="Lombin L.H."/>
            <person name="Cattoli G."/>
        </authorList>
    </citation>
    <scope>NUCLEOTIDE SEQUENCE [LARGE SCALE GENOMIC DNA]</scope>
    <source>
        <strain evidence="2 3">IMI 309357</strain>
    </source>
</reference>
<evidence type="ECO:0000313" key="3">
    <source>
        <dbReference type="Proteomes" id="UP000176998"/>
    </source>
</evidence>
<gene>
    <name evidence="2" type="ORF">CORC01_00392</name>
</gene>
<organism evidence="2 3">
    <name type="scientific">Colletotrichum orchidophilum</name>
    <dbReference type="NCBI Taxonomy" id="1209926"/>
    <lineage>
        <taxon>Eukaryota</taxon>
        <taxon>Fungi</taxon>
        <taxon>Dikarya</taxon>
        <taxon>Ascomycota</taxon>
        <taxon>Pezizomycotina</taxon>
        <taxon>Sordariomycetes</taxon>
        <taxon>Hypocreomycetidae</taxon>
        <taxon>Glomerellales</taxon>
        <taxon>Glomerellaceae</taxon>
        <taxon>Colletotrichum</taxon>
    </lineage>
</organism>
<comment type="caution">
    <text evidence="2">The sequence shown here is derived from an EMBL/GenBank/DDBJ whole genome shotgun (WGS) entry which is preliminary data.</text>
</comment>
<dbReference type="Proteomes" id="UP000176998">
    <property type="component" value="Unassembled WGS sequence"/>
</dbReference>
<proteinExistence type="predicted"/>
<evidence type="ECO:0000313" key="2">
    <source>
        <dbReference type="EMBL" id="OHF04053.1"/>
    </source>
</evidence>
<keyword evidence="3" id="KW-1185">Reference proteome</keyword>